<protein>
    <submittedName>
        <fullName evidence="1">Uncharacterized protein</fullName>
    </submittedName>
</protein>
<accession>A0ABQ4KNU2</accession>
<dbReference type="Proteomes" id="UP000679950">
    <property type="component" value="Unassembled WGS sequence"/>
</dbReference>
<comment type="caution">
    <text evidence="1">The sequence shown here is derived from an EMBL/GenBank/DDBJ whole genome shotgun (WGS) entry which is preliminary data.</text>
</comment>
<evidence type="ECO:0000313" key="2">
    <source>
        <dbReference type="Proteomes" id="UP000679950"/>
    </source>
</evidence>
<dbReference type="RefSeq" id="WP_212967355.1">
    <property type="nucleotide sequence ID" value="NZ_BORB01000051.1"/>
</dbReference>
<sequence>MGVFRSTFRQQLIDISESGQPIPVVRLVGGETFRNLVINNVGIDVVAFEDPDTDGTMYVPIGLVLSVGIF</sequence>
<keyword evidence="2" id="KW-1185">Reference proteome</keyword>
<gene>
    <name evidence="1" type="ORF">J8TS2_39190</name>
</gene>
<proteinExistence type="predicted"/>
<organism evidence="1 2">
    <name type="scientific">Lederbergia ruris</name>
    <dbReference type="NCBI Taxonomy" id="217495"/>
    <lineage>
        <taxon>Bacteria</taxon>
        <taxon>Bacillati</taxon>
        <taxon>Bacillota</taxon>
        <taxon>Bacilli</taxon>
        <taxon>Bacillales</taxon>
        <taxon>Bacillaceae</taxon>
        <taxon>Lederbergia</taxon>
    </lineage>
</organism>
<dbReference type="EMBL" id="BORB01000051">
    <property type="protein sequence ID" value="GIN59600.1"/>
    <property type="molecule type" value="Genomic_DNA"/>
</dbReference>
<evidence type="ECO:0000313" key="1">
    <source>
        <dbReference type="EMBL" id="GIN59600.1"/>
    </source>
</evidence>
<reference evidence="1 2" key="1">
    <citation type="submission" date="2021-03" db="EMBL/GenBank/DDBJ databases">
        <title>Antimicrobial resistance genes in bacteria isolated from Japanese honey, and their potential for conferring macrolide and lincosamide resistance in the American foulbrood pathogen Paenibacillus larvae.</title>
        <authorList>
            <person name="Okamoto M."/>
            <person name="Kumagai M."/>
            <person name="Kanamori H."/>
            <person name="Takamatsu D."/>
        </authorList>
    </citation>
    <scope>NUCLEOTIDE SEQUENCE [LARGE SCALE GENOMIC DNA]</scope>
    <source>
        <strain evidence="1 2">J8TS2</strain>
    </source>
</reference>
<name>A0ABQ4KNU2_9BACI</name>